<keyword evidence="1" id="KW-0472">Membrane</keyword>
<comment type="caution">
    <text evidence="2">The sequence shown here is derived from an EMBL/GenBank/DDBJ whole genome shotgun (WGS) entry which is preliminary data.</text>
</comment>
<evidence type="ECO:0000313" key="3">
    <source>
        <dbReference type="Proteomes" id="UP000297549"/>
    </source>
</evidence>
<proteinExistence type="predicted"/>
<keyword evidence="1" id="KW-0812">Transmembrane</keyword>
<feature type="transmembrane region" description="Helical" evidence="1">
    <location>
        <begin position="96"/>
        <end position="127"/>
    </location>
</feature>
<dbReference type="EMBL" id="SRLC01000002">
    <property type="protein sequence ID" value="TGE22358.1"/>
    <property type="molecule type" value="Genomic_DNA"/>
</dbReference>
<keyword evidence="1" id="KW-1133">Transmembrane helix</keyword>
<organism evidence="2 3">
    <name type="scientific">Hymenobacter aquaticus</name>
    <dbReference type="NCBI Taxonomy" id="1867101"/>
    <lineage>
        <taxon>Bacteria</taxon>
        <taxon>Pseudomonadati</taxon>
        <taxon>Bacteroidota</taxon>
        <taxon>Cytophagia</taxon>
        <taxon>Cytophagales</taxon>
        <taxon>Hymenobacteraceae</taxon>
        <taxon>Hymenobacter</taxon>
    </lineage>
</organism>
<dbReference type="RefSeq" id="WP_135464874.1">
    <property type="nucleotide sequence ID" value="NZ_SRLC01000002.1"/>
</dbReference>
<protein>
    <submittedName>
        <fullName evidence="2">DUF4956 domain-containing protein</fullName>
    </submittedName>
</protein>
<dbReference type="Pfam" id="PF16316">
    <property type="entry name" value="DUF4956"/>
    <property type="match status" value="1"/>
</dbReference>
<evidence type="ECO:0000313" key="2">
    <source>
        <dbReference type="EMBL" id="TGE22358.1"/>
    </source>
</evidence>
<reference evidence="2 3" key="1">
    <citation type="submission" date="2019-04" db="EMBL/GenBank/DDBJ databases">
        <authorList>
            <person name="Feng G."/>
            <person name="Zhang J."/>
            <person name="Zhu H."/>
        </authorList>
    </citation>
    <scope>NUCLEOTIDE SEQUENCE [LARGE SCALE GENOMIC DNA]</scope>
    <source>
        <strain evidence="2 3">JCM 31653</strain>
    </source>
</reference>
<gene>
    <name evidence="2" type="ORF">E5K00_19135</name>
</gene>
<feature type="transmembrane region" description="Helical" evidence="1">
    <location>
        <begin position="22"/>
        <end position="40"/>
    </location>
</feature>
<feature type="transmembrane region" description="Helical" evidence="1">
    <location>
        <begin position="52"/>
        <end position="84"/>
    </location>
</feature>
<dbReference type="Proteomes" id="UP000297549">
    <property type="component" value="Unassembled WGS sequence"/>
</dbReference>
<name>A0A4Z0PX48_9BACT</name>
<dbReference type="AlphaFoldDB" id="A0A4Z0PX48"/>
<sequence length="228" mass="24861">MHSALPDVFNFPITLREVLGNTFWATLCGLIIAGFYMLAFRSGSYSLNLIKSIVMLTVITAFVMLVVGDNLAQAFSMVGILSIIRFRTSPKDAQGFMYLFFALAIGLACGKGLHLVAVVGCLLIGLVTSLMAQVLTNVKSRVYLLTLSLPGGAAARQAYHQVLDSFCQRYRLVGTKASKKAGNAKDTPDLLQLRYVVGLKDEQADDAFVDALREIESIREVSLQADEE</sequence>
<keyword evidence="3" id="KW-1185">Reference proteome</keyword>
<evidence type="ECO:0000256" key="1">
    <source>
        <dbReference type="SAM" id="Phobius"/>
    </source>
</evidence>
<accession>A0A4Z0PX48</accession>
<dbReference type="OrthoDB" id="9803265at2"/>
<dbReference type="InterPro" id="IPR032531">
    <property type="entry name" value="DUF4956"/>
</dbReference>